<dbReference type="InterPro" id="IPR036188">
    <property type="entry name" value="FAD/NAD-bd_sf"/>
</dbReference>
<dbReference type="EMBL" id="AMGV01000023">
    <property type="protein sequence ID" value="KEF51582.1"/>
    <property type="molecule type" value="Genomic_DNA"/>
</dbReference>
<organism evidence="7 8">
    <name type="scientific">Exophiala aquamarina CBS 119918</name>
    <dbReference type="NCBI Taxonomy" id="1182545"/>
    <lineage>
        <taxon>Eukaryota</taxon>
        <taxon>Fungi</taxon>
        <taxon>Dikarya</taxon>
        <taxon>Ascomycota</taxon>
        <taxon>Pezizomycotina</taxon>
        <taxon>Eurotiomycetes</taxon>
        <taxon>Chaetothyriomycetidae</taxon>
        <taxon>Chaetothyriales</taxon>
        <taxon>Herpotrichiellaceae</taxon>
        <taxon>Exophiala</taxon>
    </lineage>
</organism>
<dbReference type="PANTHER" id="PTHR10961">
    <property type="entry name" value="PEROXISOMAL SARCOSINE OXIDASE"/>
    <property type="match status" value="1"/>
</dbReference>
<reference evidence="7 8" key="1">
    <citation type="submission" date="2013-03" db="EMBL/GenBank/DDBJ databases">
        <title>The Genome Sequence of Exophiala aquamarina CBS 119918.</title>
        <authorList>
            <consortium name="The Broad Institute Genomics Platform"/>
            <person name="Cuomo C."/>
            <person name="de Hoog S."/>
            <person name="Gorbushina A."/>
            <person name="Walker B."/>
            <person name="Young S.K."/>
            <person name="Zeng Q."/>
            <person name="Gargeya S."/>
            <person name="Fitzgerald M."/>
            <person name="Haas B."/>
            <person name="Abouelleil A."/>
            <person name="Allen A.W."/>
            <person name="Alvarado L."/>
            <person name="Arachchi H.M."/>
            <person name="Berlin A.M."/>
            <person name="Chapman S.B."/>
            <person name="Gainer-Dewar J."/>
            <person name="Goldberg J."/>
            <person name="Griggs A."/>
            <person name="Gujja S."/>
            <person name="Hansen M."/>
            <person name="Howarth C."/>
            <person name="Imamovic A."/>
            <person name="Ireland A."/>
            <person name="Larimer J."/>
            <person name="McCowan C."/>
            <person name="Murphy C."/>
            <person name="Pearson M."/>
            <person name="Poon T.W."/>
            <person name="Priest M."/>
            <person name="Roberts A."/>
            <person name="Saif S."/>
            <person name="Shea T."/>
            <person name="Sisk P."/>
            <person name="Sykes S."/>
            <person name="Wortman J."/>
            <person name="Nusbaum C."/>
            <person name="Birren B."/>
        </authorList>
    </citation>
    <scope>NUCLEOTIDE SEQUENCE [LARGE SCALE GENOMIC DNA]</scope>
    <source>
        <strain evidence="7 8">CBS 119918</strain>
    </source>
</reference>
<dbReference type="GeneID" id="25287393"/>
<evidence type="ECO:0000256" key="2">
    <source>
        <dbReference type="ARBA" id="ARBA00010989"/>
    </source>
</evidence>
<comment type="similarity">
    <text evidence="2">Belongs to the MSOX/MTOX family.</text>
</comment>
<dbReference type="InterPro" id="IPR006076">
    <property type="entry name" value="FAD-dep_OxRdtase"/>
</dbReference>
<dbReference type="SUPFAM" id="SSF51905">
    <property type="entry name" value="FAD/NAD(P)-binding domain"/>
    <property type="match status" value="1"/>
</dbReference>
<dbReference type="OrthoDB" id="2219495at2759"/>
<dbReference type="SUPFAM" id="SSF54373">
    <property type="entry name" value="FAD-linked reductases, C-terminal domain"/>
    <property type="match status" value="1"/>
</dbReference>
<keyword evidence="5" id="KW-0560">Oxidoreductase</keyword>
<dbReference type="GO" id="GO:0008115">
    <property type="term" value="F:sarcosine oxidase activity"/>
    <property type="evidence" value="ECO:0007669"/>
    <property type="project" value="TreeGrafter"/>
</dbReference>
<comment type="cofactor">
    <cofactor evidence="1">
        <name>FAD</name>
        <dbReference type="ChEBI" id="CHEBI:57692"/>
    </cofactor>
</comment>
<proteinExistence type="inferred from homology"/>
<dbReference type="AlphaFoldDB" id="A0A072NVZ7"/>
<dbReference type="RefSeq" id="XP_013254172.1">
    <property type="nucleotide sequence ID" value="XM_013398718.1"/>
</dbReference>
<keyword evidence="3" id="KW-0285">Flavoprotein</keyword>
<evidence type="ECO:0000259" key="6">
    <source>
        <dbReference type="Pfam" id="PF01266"/>
    </source>
</evidence>
<comment type="caution">
    <text evidence="7">The sequence shown here is derived from an EMBL/GenBank/DDBJ whole genome shotgun (WGS) entry which is preliminary data.</text>
</comment>
<name>A0A072NVZ7_9EURO</name>
<dbReference type="Gene3D" id="3.50.50.60">
    <property type="entry name" value="FAD/NAD(P)-binding domain"/>
    <property type="match status" value="1"/>
</dbReference>
<evidence type="ECO:0000256" key="1">
    <source>
        <dbReference type="ARBA" id="ARBA00001974"/>
    </source>
</evidence>
<evidence type="ECO:0000256" key="4">
    <source>
        <dbReference type="ARBA" id="ARBA00022827"/>
    </source>
</evidence>
<accession>A0A072NVZ7</accession>
<dbReference type="InterPro" id="IPR045170">
    <property type="entry name" value="MTOX"/>
</dbReference>
<dbReference type="VEuPathDB" id="FungiDB:A1O9_12499"/>
<dbReference type="Pfam" id="PF01266">
    <property type="entry name" value="DAO"/>
    <property type="match status" value="1"/>
</dbReference>
<dbReference type="STRING" id="1182545.A0A072NVZ7"/>
<protein>
    <recommendedName>
        <fullName evidence="6">FAD dependent oxidoreductase domain-containing protein</fullName>
    </recommendedName>
</protein>
<sequence length="480" mass="52714">MAPPVLSKASPIIIVGAGVFGLSTAIHLARRGYKDVTILDQQPYEVSRYSYDAGCDAASADYNKVMRAAYGSLKAYQDMGLDAIAEWHLWNSEIKAGQSLPPGFTQDDVVFVNNGSLELNSKEVLTQHQRDSITNMSKAGVGNTQVVLTNPKDVARAVQEGFGFAINPFGRPPEENYGLLDTMAGFVYADKACLFALHKAKTLGVKTILGGTPGTFKQFLRDSTSRVTGVRTANNDCRPADLVIMACGGWTPSLVPQMDNLCETTAGSVSIFQVSTGSPLWHRFAPDNFPTWAYDLKTGRQGGLYGFPRDPNGAVKIGYRGTKFTNPQLQPDGVLRSVPITRWTKNSIRQIPQIGADVISRFVQTFLPELIPCEVKTRLCWYTDSFDNHFVVDFIPELDGVMIASGGSGHGFHFLPILGNHVVDRIEGKSEGLLETWAWRKRRAEQTPINSIMEGLGSERALQTQALTREDSLQAQYNRL</sequence>
<gene>
    <name evidence="7" type="ORF">A1O9_12499</name>
</gene>
<dbReference type="Proteomes" id="UP000027920">
    <property type="component" value="Unassembled WGS sequence"/>
</dbReference>
<evidence type="ECO:0000256" key="5">
    <source>
        <dbReference type="ARBA" id="ARBA00023002"/>
    </source>
</evidence>
<evidence type="ECO:0000256" key="3">
    <source>
        <dbReference type="ARBA" id="ARBA00022630"/>
    </source>
</evidence>
<evidence type="ECO:0000313" key="8">
    <source>
        <dbReference type="Proteomes" id="UP000027920"/>
    </source>
</evidence>
<dbReference type="HOGENOM" id="CLU_007884_0_0_1"/>
<evidence type="ECO:0000313" key="7">
    <source>
        <dbReference type="EMBL" id="KEF51582.1"/>
    </source>
</evidence>
<keyword evidence="8" id="KW-1185">Reference proteome</keyword>
<feature type="domain" description="FAD dependent oxidoreductase" evidence="6">
    <location>
        <begin position="12"/>
        <end position="425"/>
    </location>
</feature>
<dbReference type="Gene3D" id="3.30.9.10">
    <property type="entry name" value="D-Amino Acid Oxidase, subunit A, domain 2"/>
    <property type="match status" value="1"/>
</dbReference>
<keyword evidence="4" id="KW-0274">FAD</keyword>
<dbReference type="PANTHER" id="PTHR10961:SF15">
    <property type="entry name" value="FAD DEPENDENT OXIDOREDUCTASE DOMAIN-CONTAINING PROTEIN"/>
    <property type="match status" value="1"/>
</dbReference>
<dbReference type="GO" id="GO:0050660">
    <property type="term" value="F:flavin adenine dinucleotide binding"/>
    <property type="evidence" value="ECO:0007669"/>
    <property type="project" value="InterPro"/>
</dbReference>